<evidence type="ECO:0000256" key="1">
    <source>
        <dbReference type="ARBA" id="ARBA00010164"/>
    </source>
</evidence>
<dbReference type="RefSeq" id="WP_154912729.1">
    <property type="nucleotide sequence ID" value="NZ_CABVIK010000011.1"/>
</dbReference>
<evidence type="ECO:0000259" key="4">
    <source>
        <dbReference type="Pfam" id="PF07804"/>
    </source>
</evidence>
<dbReference type="GO" id="GO:0004674">
    <property type="term" value="F:protein serine/threonine kinase activity"/>
    <property type="evidence" value="ECO:0007669"/>
    <property type="project" value="TreeGrafter"/>
</dbReference>
<evidence type="ECO:0000256" key="3">
    <source>
        <dbReference type="ARBA" id="ARBA00022777"/>
    </source>
</evidence>
<evidence type="ECO:0000313" key="5">
    <source>
        <dbReference type="EMBL" id="VVP14761.1"/>
    </source>
</evidence>
<evidence type="ECO:0000313" key="6">
    <source>
        <dbReference type="Proteomes" id="UP000349468"/>
    </source>
</evidence>
<name>A0A5E7LN00_PSEFL</name>
<dbReference type="InterPro" id="IPR052028">
    <property type="entry name" value="HipA_Ser/Thr_kinase"/>
</dbReference>
<organism evidence="5 6">
    <name type="scientific">Pseudomonas fluorescens</name>
    <dbReference type="NCBI Taxonomy" id="294"/>
    <lineage>
        <taxon>Bacteria</taxon>
        <taxon>Pseudomonadati</taxon>
        <taxon>Pseudomonadota</taxon>
        <taxon>Gammaproteobacteria</taxon>
        <taxon>Pseudomonadales</taxon>
        <taxon>Pseudomonadaceae</taxon>
        <taxon>Pseudomonas</taxon>
    </lineage>
</organism>
<dbReference type="InterPro" id="IPR012893">
    <property type="entry name" value="HipA-like_C"/>
</dbReference>
<protein>
    <recommendedName>
        <fullName evidence="4">HipA-like C-terminal domain-containing protein</fullName>
    </recommendedName>
</protein>
<feature type="domain" description="HipA-like C-terminal" evidence="4">
    <location>
        <begin position="165"/>
        <end position="381"/>
    </location>
</feature>
<dbReference type="EMBL" id="CABVIK010000011">
    <property type="protein sequence ID" value="VVP14761.1"/>
    <property type="molecule type" value="Genomic_DNA"/>
</dbReference>
<dbReference type="PIRSF" id="PIRSF028135">
    <property type="entry name" value="UCP028135_HipA-like"/>
    <property type="match status" value="1"/>
</dbReference>
<dbReference type="Gene3D" id="1.10.1070.20">
    <property type="match status" value="1"/>
</dbReference>
<accession>A0A5E7LN00</accession>
<dbReference type="InterPro" id="IPR016869">
    <property type="entry name" value="UCP028135_HipA-like"/>
</dbReference>
<gene>
    <name evidence="5" type="ORF">PS870_03496</name>
</gene>
<keyword evidence="3" id="KW-0418">Kinase</keyword>
<evidence type="ECO:0000256" key="2">
    <source>
        <dbReference type="ARBA" id="ARBA00022679"/>
    </source>
</evidence>
<dbReference type="Proteomes" id="UP000349468">
    <property type="component" value="Unassembled WGS sequence"/>
</dbReference>
<comment type="similarity">
    <text evidence="1">Belongs to the HipA Ser/Thr kinase family.</text>
</comment>
<proteinExistence type="inferred from homology"/>
<dbReference type="Pfam" id="PF07804">
    <property type="entry name" value="HipA_C"/>
    <property type="match status" value="1"/>
</dbReference>
<dbReference type="PANTHER" id="PTHR37419">
    <property type="entry name" value="SERINE/THREONINE-PROTEIN KINASE TOXIN HIPA"/>
    <property type="match status" value="1"/>
</dbReference>
<dbReference type="AlphaFoldDB" id="A0A5E7LN00"/>
<sequence>MYDLTLQIFITGKWHDAMVLSFDSPEKGFESRCNFGYATPYLIDNIEDIGAPFAKAVSARFPLEWEGKRSSAPAFLHDIAPSGAAKRFLLARIGRDKPADISTDLYLVARSTPAPIGNMRIKESVEAVDQREAIGFKRQEVISRDNRFLEYAYEQGAAIGGATGAGGEAPKLLLVQGKDGNLYPDAVLDDADVTQHWFVKFSRNKGNRNDQDILRSEYHYYKALQKLDIETVAEQGLALEEATKPSLWMQRFDRQVTPQGVERFAVESIYSLAQITTPGSAMDHMEVIRLLARLWREAGQTDQIPNLVADYLRRDLINKILGNSDNHGRNTAILRDTASFRLAPIYDLAPMVMDDEGVTRTTKWPKELERAGDVDWRGVCRALADIADPNDPLAAVSDASNSFERLREDAKHLAALPDILTASGLPDATMNHPRIALKNLEQRLKEWDLK</sequence>
<keyword evidence="2" id="KW-0808">Transferase</keyword>
<dbReference type="PANTHER" id="PTHR37419:SF8">
    <property type="entry name" value="TOXIN YJJJ"/>
    <property type="match status" value="1"/>
</dbReference>
<dbReference type="GO" id="GO:0005829">
    <property type="term" value="C:cytosol"/>
    <property type="evidence" value="ECO:0007669"/>
    <property type="project" value="TreeGrafter"/>
</dbReference>
<reference evidence="5 6" key="1">
    <citation type="submission" date="2019-09" db="EMBL/GenBank/DDBJ databases">
        <authorList>
            <person name="Chandra G."/>
            <person name="Truman W A."/>
        </authorList>
    </citation>
    <scope>NUCLEOTIDE SEQUENCE [LARGE SCALE GENOMIC DNA]</scope>
    <source>
        <strain evidence="5">PS870</strain>
    </source>
</reference>